<proteinExistence type="predicted"/>
<dbReference type="AlphaFoldDB" id="A0A6J7JIF3"/>
<gene>
    <name evidence="1" type="ORF">UFOPK3772_01042</name>
</gene>
<name>A0A6J7JIF3_9ZZZZ</name>
<dbReference type="EMBL" id="CAFBNE010000025">
    <property type="protein sequence ID" value="CAB4942873.1"/>
    <property type="molecule type" value="Genomic_DNA"/>
</dbReference>
<accession>A0A6J7JIF3</accession>
<protein>
    <submittedName>
        <fullName evidence="1">Unannotated protein</fullName>
    </submittedName>
</protein>
<evidence type="ECO:0000313" key="1">
    <source>
        <dbReference type="EMBL" id="CAB4942873.1"/>
    </source>
</evidence>
<sequence>MLEGRVNHRDSVLEEAERAADDFKMICFSRLPGPPLVLALSVSPHLYLPQLEQKP</sequence>
<organism evidence="1">
    <name type="scientific">freshwater metagenome</name>
    <dbReference type="NCBI Taxonomy" id="449393"/>
    <lineage>
        <taxon>unclassified sequences</taxon>
        <taxon>metagenomes</taxon>
        <taxon>ecological metagenomes</taxon>
    </lineage>
</organism>
<reference evidence="1" key="1">
    <citation type="submission" date="2020-05" db="EMBL/GenBank/DDBJ databases">
        <authorList>
            <person name="Chiriac C."/>
            <person name="Salcher M."/>
            <person name="Ghai R."/>
            <person name="Kavagutti S V."/>
        </authorList>
    </citation>
    <scope>NUCLEOTIDE SEQUENCE</scope>
</reference>